<protein>
    <submittedName>
        <fullName evidence="3">YdcF family protein</fullName>
    </submittedName>
</protein>
<keyword evidence="1" id="KW-0472">Membrane</keyword>
<dbReference type="AlphaFoldDB" id="A0A951UNB8"/>
<dbReference type="EMBL" id="JAHHHD010000006">
    <property type="protein sequence ID" value="MBW4658523.1"/>
    <property type="molecule type" value="Genomic_DNA"/>
</dbReference>
<sequence length="260" mass="28779">MINSALCSIETSAWLPAKGWVSSWVTQPFLVLPLFLVLFQILSFIPRRYGRRWLQSLVFASALVYLMVLFPPAVRLAERALVKQIPHDSGKAADAVVVLGRGESLNPSRVEAAAKLWEEKRAPLIFASGIQDAPKIVEQLHNKGIPEQDLTGEGCSRTTYENAKFTAEVLKPQGVKRILLVTDAPHMLRSQLTFQNFGFTVIPVPSSGSPDLSRGDRARLVMYEYAGLVSYGLMGRFSPKEALKMSLLPVLESVEKLGKQ</sequence>
<dbReference type="GO" id="GO:0005886">
    <property type="term" value="C:plasma membrane"/>
    <property type="evidence" value="ECO:0007669"/>
    <property type="project" value="TreeGrafter"/>
</dbReference>
<dbReference type="InterPro" id="IPR014729">
    <property type="entry name" value="Rossmann-like_a/b/a_fold"/>
</dbReference>
<organism evidence="3 4">
    <name type="scientific">Drouetiella hepatica Uher 2000/2452</name>
    <dbReference type="NCBI Taxonomy" id="904376"/>
    <lineage>
        <taxon>Bacteria</taxon>
        <taxon>Bacillati</taxon>
        <taxon>Cyanobacteriota</taxon>
        <taxon>Cyanophyceae</taxon>
        <taxon>Oculatellales</taxon>
        <taxon>Oculatellaceae</taxon>
        <taxon>Drouetiella</taxon>
    </lineage>
</organism>
<feature type="transmembrane region" description="Helical" evidence="1">
    <location>
        <begin position="57"/>
        <end position="74"/>
    </location>
</feature>
<dbReference type="InterPro" id="IPR051599">
    <property type="entry name" value="Cell_Envelope_Assoc"/>
</dbReference>
<dbReference type="Proteomes" id="UP000757435">
    <property type="component" value="Unassembled WGS sequence"/>
</dbReference>
<keyword evidence="1" id="KW-0812">Transmembrane</keyword>
<gene>
    <name evidence="3" type="ORF">KME15_07600</name>
</gene>
<reference evidence="3" key="2">
    <citation type="journal article" date="2022" name="Microbiol. Resour. Announc.">
        <title>Metagenome Sequencing to Explore Phylogenomics of Terrestrial Cyanobacteria.</title>
        <authorList>
            <person name="Ward R.D."/>
            <person name="Stajich J.E."/>
            <person name="Johansen J.R."/>
            <person name="Huntemann M."/>
            <person name="Clum A."/>
            <person name="Foster B."/>
            <person name="Foster B."/>
            <person name="Roux S."/>
            <person name="Palaniappan K."/>
            <person name="Varghese N."/>
            <person name="Mukherjee S."/>
            <person name="Reddy T.B.K."/>
            <person name="Daum C."/>
            <person name="Copeland A."/>
            <person name="Chen I.A."/>
            <person name="Ivanova N.N."/>
            <person name="Kyrpides N.C."/>
            <person name="Shapiro N."/>
            <person name="Eloe-Fadrosh E.A."/>
            <person name="Pietrasiak N."/>
        </authorList>
    </citation>
    <scope>NUCLEOTIDE SEQUENCE</scope>
    <source>
        <strain evidence="3">UHER 2000/2452</strain>
    </source>
</reference>
<proteinExistence type="predicted"/>
<dbReference type="CDD" id="cd06259">
    <property type="entry name" value="YdcF-like"/>
    <property type="match status" value="1"/>
</dbReference>
<reference evidence="3" key="1">
    <citation type="submission" date="2021-05" db="EMBL/GenBank/DDBJ databases">
        <authorList>
            <person name="Pietrasiak N."/>
            <person name="Ward R."/>
            <person name="Stajich J.E."/>
            <person name="Kurbessoian T."/>
        </authorList>
    </citation>
    <scope>NUCLEOTIDE SEQUENCE</scope>
    <source>
        <strain evidence="3">UHER 2000/2452</strain>
    </source>
</reference>
<keyword evidence="1" id="KW-1133">Transmembrane helix</keyword>
<dbReference type="InterPro" id="IPR003848">
    <property type="entry name" value="DUF218"/>
</dbReference>
<dbReference type="PANTHER" id="PTHR30336:SF4">
    <property type="entry name" value="ENVELOPE BIOGENESIS FACTOR ELYC"/>
    <property type="match status" value="1"/>
</dbReference>
<feature type="domain" description="DUF218" evidence="2">
    <location>
        <begin position="94"/>
        <end position="227"/>
    </location>
</feature>
<evidence type="ECO:0000313" key="4">
    <source>
        <dbReference type="Proteomes" id="UP000757435"/>
    </source>
</evidence>
<dbReference type="PANTHER" id="PTHR30336">
    <property type="entry name" value="INNER MEMBRANE PROTEIN, PROBABLE PERMEASE"/>
    <property type="match status" value="1"/>
</dbReference>
<dbReference type="Gene3D" id="3.40.50.620">
    <property type="entry name" value="HUPs"/>
    <property type="match status" value="1"/>
</dbReference>
<evidence type="ECO:0000313" key="3">
    <source>
        <dbReference type="EMBL" id="MBW4658523.1"/>
    </source>
</evidence>
<feature type="transmembrane region" description="Helical" evidence="1">
    <location>
        <begin position="24"/>
        <end position="45"/>
    </location>
</feature>
<name>A0A951UNB8_9CYAN</name>
<evidence type="ECO:0000256" key="1">
    <source>
        <dbReference type="SAM" id="Phobius"/>
    </source>
</evidence>
<evidence type="ECO:0000259" key="2">
    <source>
        <dbReference type="Pfam" id="PF02698"/>
    </source>
</evidence>
<dbReference type="GO" id="GO:0043164">
    <property type="term" value="P:Gram-negative-bacterium-type cell wall biogenesis"/>
    <property type="evidence" value="ECO:0007669"/>
    <property type="project" value="TreeGrafter"/>
</dbReference>
<comment type="caution">
    <text evidence="3">The sequence shown here is derived from an EMBL/GenBank/DDBJ whole genome shotgun (WGS) entry which is preliminary data.</text>
</comment>
<dbReference type="Pfam" id="PF02698">
    <property type="entry name" value="DUF218"/>
    <property type="match status" value="1"/>
</dbReference>
<accession>A0A951UNB8</accession>
<dbReference type="GO" id="GO:0000270">
    <property type="term" value="P:peptidoglycan metabolic process"/>
    <property type="evidence" value="ECO:0007669"/>
    <property type="project" value="TreeGrafter"/>
</dbReference>